<dbReference type="RefSeq" id="WP_085821364.1">
    <property type="nucleotide sequence ID" value="NZ_FWFP01000002.1"/>
</dbReference>
<dbReference type="Pfam" id="PF02594">
    <property type="entry name" value="DUF167"/>
    <property type="match status" value="1"/>
</dbReference>
<organism evidence="3 4">
    <name type="scientific">Ruegeria meonggei</name>
    <dbReference type="NCBI Taxonomy" id="1446476"/>
    <lineage>
        <taxon>Bacteria</taxon>
        <taxon>Pseudomonadati</taxon>
        <taxon>Pseudomonadota</taxon>
        <taxon>Alphaproteobacteria</taxon>
        <taxon>Rhodobacterales</taxon>
        <taxon>Roseobacteraceae</taxon>
        <taxon>Ruegeria</taxon>
    </lineage>
</organism>
<dbReference type="SUPFAM" id="SSF69786">
    <property type="entry name" value="YggU-like"/>
    <property type="match status" value="1"/>
</dbReference>
<sequence length="91" mass="9299">MAKPKLRDMPDLSGLAIPGAAIAVRVTPKAAKDSIVVDIGAIRITVTAAPENGKANDAVRKILAAALGVAPSALILKQGQAARDKVFVYAP</sequence>
<keyword evidence="4" id="KW-1185">Reference proteome</keyword>
<comment type="similarity">
    <text evidence="1 2">Belongs to the UPF0235 family.</text>
</comment>
<reference evidence="4" key="1">
    <citation type="submission" date="2017-03" db="EMBL/GenBank/DDBJ databases">
        <authorList>
            <person name="Rodrigo-Torres L."/>
            <person name="Arahal R.D."/>
            <person name="Lucena T."/>
        </authorList>
    </citation>
    <scope>NUCLEOTIDE SEQUENCE [LARGE SCALE GENOMIC DNA]</scope>
    <source>
        <strain evidence="4">CECT 8411</strain>
    </source>
</reference>
<name>A0A1X6YI48_9RHOB</name>
<dbReference type="NCBIfam" id="TIGR00251">
    <property type="entry name" value="DUF167 family protein"/>
    <property type="match status" value="1"/>
</dbReference>
<dbReference type="InterPro" id="IPR003746">
    <property type="entry name" value="DUF167"/>
</dbReference>
<dbReference type="OrthoDB" id="3176309at2"/>
<dbReference type="Gene3D" id="3.30.1200.10">
    <property type="entry name" value="YggU-like"/>
    <property type="match status" value="1"/>
</dbReference>
<dbReference type="SMART" id="SM01152">
    <property type="entry name" value="DUF167"/>
    <property type="match status" value="1"/>
</dbReference>
<gene>
    <name evidence="3" type="ORF">RUM8411_00834</name>
</gene>
<dbReference type="EMBL" id="FWFP01000002">
    <property type="protein sequence ID" value="SLN22094.1"/>
    <property type="molecule type" value="Genomic_DNA"/>
</dbReference>
<evidence type="ECO:0000256" key="1">
    <source>
        <dbReference type="ARBA" id="ARBA00010364"/>
    </source>
</evidence>
<evidence type="ECO:0000313" key="4">
    <source>
        <dbReference type="Proteomes" id="UP000193778"/>
    </source>
</evidence>
<dbReference type="AlphaFoldDB" id="A0A1X6YI48"/>
<dbReference type="Proteomes" id="UP000193778">
    <property type="component" value="Unassembled WGS sequence"/>
</dbReference>
<accession>A0A1X6YI48</accession>
<protein>
    <recommendedName>
        <fullName evidence="2">UPF0235 protein RUM8411_00834</fullName>
    </recommendedName>
</protein>
<proteinExistence type="inferred from homology"/>
<dbReference type="InterPro" id="IPR036591">
    <property type="entry name" value="YggU-like_sf"/>
</dbReference>
<evidence type="ECO:0000256" key="2">
    <source>
        <dbReference type="HAMAP-Rule" id="MF_00634"/>
    </source>
</evidence>
<evidence type="ECO:0000313" key="3">
    <source>
        <dbReference type="EMBL" id="SLN22094.1"/>
    </source>
</evidence>
<dbReference type="HAMAP" id="MF_00634">
    <property type="entry name" value="UPF0235"/>
    <property type="match status" value="1"/>
</dbReference>